<dbReference type="EMBL" id="KN832985">
    <property type="protein sequence ID" value="KIM85501.1"/>
    <property type="molecule type" value="Genomic_DNA"/>
</dbReference>
<dbReference type="InParanoid" id="A0A0C3G4B3"/>
<sequence length="839" mass="94344">MDIFSRPPAISEDTLQYTLYPPPALADKASVTSFAACIDSFVQSLIPEFIWHRDPFELKVVPDPDSDRWMLEGRMRVGDCVDDEWCVVWLLKEVSKKWDVVISVFDTDGEFILIEAAEALPSWVKPSNTENRVWIYTSHLHLVPLLHVSPPSRKRSRRYKSSDEEGENIGQDKDEDWIAPEDALILVRDPTVNTRATLEVEQLIWQRISGYPTASKSHVHTTKAYIPVDIARALSANPALVQKPIETFYTRDAIQLRSAHRMSRFSPNPSVLRTVKLTRTAYAQLIGQKFHPPKIFGRWQENEGTKEWRWRDVGMKIACGFEMLYQESKSRTDVSSSNADAVKSSTEARKEVLRRNPEYTKYIENLVSTGYFRSELEGSQQWNILEDKAAATFVEVRRADDATRPSFSAMLTTAISQASDNPIPSTRDEEDSDDWLNVDAQDFDNMLEKTMGASKNESRDAMDVDKPEVWEIEEDRMSTEQASRLQDLAQKVENFVEGEGHVEGAKFEDEEFSDEEFSDENTSSEEELESDSHAARQAAMDKLVPGLEPAEYGQMPASFHANSQRVAPTLETGVVDEQASKDNADKGPAAPESPVRRIRQPILPRDKYDGVDSDDETDDEDVVEHDDESEEEQPQVVGEVEVDMREEEEEFLEFSRQALGISDEQWGEIVRDRQGRGVFVPSSAISANLISAKDPPATDRSAGKSRQNRPPVPGPRPNINPDLDSFEAVMQAMDAELARTQRPKQTTKSTKADKGKGKAKALSTEDDADIEAAMDAELKSILERGGGDDADDDQEEEPMDYNLIKNFLESFKSQGGLSGPVSNLAGRLQPGWQLPRDEA</sequence>
<dbReference type="InterPro" id="IPR010770">
    <property type="entry name" value="Ecd"/>
</dbReference>
<feature type="compositionally biased region" description="Acidic residues" evidence="1">
    <location>
        <begin position="508"/>
        <end position="529"/>
    </location>
</feature>
<dbReference type="Pfam" id="PF07093">
    <property type="entry name" value="SGT1"/>
    <property type="match status" value="1"/>
</dbReference>
<dbReference type="HOGENOM" id="CLU_006241_1_0_1"/>
<accession>A0A0C3G4B3</accession>
<evidence type="ECO:0000256" key="1">
    <source>
        <dbReference type="SAM" id="MobiDB-lite"/>
    </source>
</evidence>
<organism evidence="2 3">
    <name type="scientific">Piloderma croceum (strain F 1598)</name>
    <dbReference type="NCBI Taxonomy" id="765440"/>
    <lineage>
        <taxon>Eukaryota</taxon>
        <taxon>Fungi</taxon>
        <taxon>Dikarya</taxon>
        <taxon>Basidiomycota</taxon>
        <taxon>Agaricomycotina</taxon>
        <taxon>Agaricomycetes</taxon>
        <taxon>Agaricomycetidae</taxon>
        <taxon>Atheliales</taxon>
        <taxon>Atheliaceae</taxon>
        <taxon>Piloderma</taxon>
    </lineage>
</organism>
<dbReference type="OrthoDB" id="27237at2759"/>
<feature type="compositionally biased region" description="Acidic residues" evidence="1">
    <location>
        <begin position="611"/>
        <end position="633"/>
    </location>
</feature>
<name>A0A0C3G4B3_PILCF</name>
<feature type="compositionally biased region" description="Acidic residues" evidence="1">
    <location>
        <begin position="764"/>
        <end position="774"/>
    </location>
</feature>
<evidence type="ECO:0000313" key="2">
    <source>
        <dbReference type="EMBL" id="KIM85501.1"/>
    </source>
</evidence>
<reference evidence="3" key="2">
    <citation type="submission" date="2015-01" db="EMBL/GenBank/DDBJ databases">
        <title>Evolutionary Origins and Diversification of the Mycorrhizal Mutualists.</title>
        <authorList>
            <consortium name="DOE Joint Genome Institute"/>
            <consortium name="Mycorrhizal Genomics Consortium"/>
            <person name="Kohler A."/>
            <person name="Kuo A."/>
            <person name="Nagy L.G."/>
            <person name="Floudas D."/>
            <person name="Copeland A."/>
            <person name="Barry K.W."/>
            <person name="Cichocki N."/>
            <person name="Veneault-Fourrey C."/>
            <person name="LaButti K."/>
            <person name="Lindquist E.A."/>
            <person name="Lipzen A."/>
            <person name="Lundell T."/>
            <person name="Morin E."/>
            <person name="Murat C."/>
            <person name="Riley R."/>
            <person name="Ohm R."/>
            <person name="Sun H."/>
            <person name="Tunlid A."/>
            <person name="Henrissat B."/>
            <person name="Grigoriev I.V."/>
            <person name="Hibbett D.S."/>
            <person name="Martin F."/>
        </authorList>
    </citation>
    <scope>NUCLEOTIDE SEQUENCE [LARGE SCALE GENOMIC DNA]</scope>
    <source>
        <strain evidence="3">F 1598</strain>
    </source>
</reference>
<dbReference type="Proteomes" id="UP000054166">
    <property type="component" value="Unassembled WGS sequence"/>
</dbReference>
<keyword evidence="3" id="KW-1185">Reference proteome</keyword>
<reference evidence="2 3" key="1">
    <citation type="submission" date="2014-04" db="EMBL/GenBank/DDBJ databases">
        <authorList>
            <consortium name="DOE Joint Genome Institute"/>
            <person name="Kuo A."/>
            <person name="Tarkka M."/>
            <person name="Buscot F."/>
            <person name="Kohler A."/>
            <person name="Nagy L.G."/>
            <person name="Floudas D."/>
            <person name="Copeland A."/>
            <person name="Barry K.W."/>
            <person name="Cichocki N."/>
            <person name="Veneault-Fourrey C."/>
            <person name="LaButti K."/>
            <person name="Lindquist E.A."/>
            <person name="Lipzen A."/>
            <person name="Lundell T."/>
            <person name="Morin E."/>
            <person name="Murat C."/>
            <person name="Sun H."/>
            <person name="Tunlid A."/>
            <person name="Henrissat B."/>
            <person name="Grigoriev I.V."/>
            <person name="Hibbett D.S."/>
            <person name="Martin F."/>
            <person name="Nordberg H.P."/>
            <person name="Cantor M.N."/>
            <person name="Hua S.X."/>
        </authorList>
    </citation>
    <scope>NUCLEOTIDE SEQUENCE [LARGE SCALE GENOMIC DNA]</scope>
    <source>
        <strain evidence="2 3">F 1598</strain>
    </source>
</reference>
<feature type="compositionally biased region" description="Basic and acidic residues" evidence="1">
    <location>
        <begin position="776"/>
        <end position="787"/>
    </location>
</feature>
<dbReference type="GO" id="GO:0005634">
    <property type="term" value="C:nucleus"/>
    <property type="evidence" value="ECO:0007669"/>
    <property type="project" value="TreeGrafter"/>
</dbReference>
<feature type="region of interest" description="Disordered" evidence="1">
    <location>
        <begin position="152"/>
        <end position="173"/>
    </location>
</feature>
<dbReference type="PANTHER" id="PTHR13060:SF0">
    <property type="entry name" value="PROTEIN ECDYSONELESS HOMOLOG"/>
    <property type="match status" value="1"/>
</dbReference>
<proteinExistence type="predicted"/>
<feature type="region of interest" description="Disordered" evidence="1">
    <location>
        <begin position="684"/>
        <end position="795"/>
    </location>
</feature>
<feature type="region of interest" description="Disordered" evidence="1">
    <location>
        <begin position="503"/>
        <end position="648"/>
    </location>
</feature>
<dbReference type="STRING" id="765440.A0A0C3G4B3"/>
<evidence type="ECO:0000313" key="3">
    <source>
        <dbReference type="Proteomes" id="UP000054166"/>
    </source>
</evidence>
<evidence type="ECO:0008006" key="4">
    <source>
        <dbReference type="Google" id="ProtNLM"/>
    </source>
</evidence>
<dbReference type="AlphaFoldDB" id="A0A0C3G4B3"/>
<gene>
    <name evidence="2" type="ORF">PILCRDRAFT_817530</name>
</gene>
<dbReference type="PANTHER" id="PTHR13060">
    <property type="entry name" value="SGT1 PROTEIN HSGT1 SUPPRESSOR OF GCR2"/>
    <property type="match status" value="1"/>
</dbReference>
<protein>
    <recommendedName>
        <fullName evidence="4">SGT1-domain-containing protein</fullName>
    </recommendedName>
</protein>